<sequence>EQHDRARNQPSRAHGRRILGSRCRVHRIKQINVQQYAFSL</sequence>
<feature type="non-terminal residue" evidence="1">
    <location>
        <position position="40"/>
    </location>
</feature>
<proteinExistence type="predicted"/>
<name>A0A6J4JZ94_9CHLR</name>
<protein>
    <submittedName>
        <fullName evidence="1">Uncharacterized protein</fullName>
    </submittedName>
</protein>
<gene>
    <name evidence="1" type="ORF">AVDCRST_MAG93-3901</name>
</gene>
<reference evidence="1" key="1">
    <citation type="submission" date="2020-02" db="EMBL/GenBank/DDBJ databases">
        <authorList>
            <person name="Meier V. D."/>
        </authorList>
    </citation>
    <scope>NUCLEOTIDE SEQUENCE</scope>
    <source>
        <strain evidence="1">AVDCRST_MAG93</strain>
    </source>
</reference>
<accession>A0A6J4JZ94</accession>
<dbReference type="EMBL" id="CADCTR010001326">
    <property type="protein sequence ID" value="CAA9291107.1"/>
    <property type="molecule type" value="Genomic_DNA"/>
</dbReference>
<feature type="non-terminal residue" evidence="1">
    <location>
        <position position="1"/>
    </location>
</feature>
<dbReference type="AlphaFoldDB" id="A0A6J4JZ94"/>
<organism evidence="1">
    <name type="scientific">uncultured Chloroflexia bacterium</name>
    <dbReference type="NCBI Taxonomy" id="1672391"/>
    <lineage>
        <taxon>Bacteria</taxon>
        <taxon>Bacillati</taxon>
        <taxon>Chloroflexota</taxon>
        <taxon>Chloroflexia</taxon>
        <taxon>environmental samples</taxon>
    </lineage>
</organism>
<evidence type="ECO:0000313" key="1">
    <source>
        <dbReference type="EMBL" id="CAA9291107.1"/>
    </source>
</evidence>